<gene>
    <name evidence="2" type="ORF">TL5118_02704</name>
    <name evidence="3" type="ORF">TL5120_03928</name>
</gene>
<keyword evidence="4" id="KW-1185">Reference proteome</keyword>
<evidence type="ECO:0000313" key="4">
    <source>
        <dbReference type="Proteomes" id="UP000051086"/>
    </source>
</evidence>
<proteinExistence type="predicted"/>
<dbReference type="Proteomes" id="UP000051887">
    <property type="component" value="Unassembled WGS sequence"/>
</dbReference>
<dbReference type="EMBL" id="CYSB01000035">
    <property type="protein sequence ID" value="CUH68640.1"/>
    <property type="molecule type" value="Genomic_DNA"/>
</dbReference>
<feature type="signal peptide" evidence="1">
    <location>
        <begin position="1"/>
        <end position="23"/>
    </location>
</feature>
<evidence type="ECO:0000256" key="1">
    <source>
        <dbReference type="SAM" id="SignalP"/>
    </source>
</evidence>
<feature type="chain" id="PRO_5009792662" description="Porin" evidence="1">
    <location>
        <begin position="24"/>
        <end position="306"/>
    </location>
</feature>
<reference evidence="2 4" key="1">
    <citation type="submission" date="2015-09" db="EMBL/GenBank/DDBJ databases">
        <authorList>
            <person name="Rodrigo-Torres L."/>
            <person name="Arahal D.R."/>
        </authorList>
    </citation>
    <scope>NUCLEOTIDE SEQUENCE [LARGE SCALE GENOMIC DNA]</scope>
    <source>
        <strain evidence="2 4">CECT 5118</strain>
    </source>
</reference>
<organism evidence="3 5">
    <name type="scientific">Thalassovita autumnalis</name>
    <dbReference type="NCBI Taxonomy" id="2072972"/>
    <lineage>
        <taxon>Bacteria</taxon>
        <taxon>Pseudomonadati</taxon>
        <taxon>Pseudomonadota</taxon>
        <taxon>Alphaproteobacteria</taxon>
        <taxon>Rhodobacterales</taxon>
        <taxon>Roseobacteraceae</taxon>
        <taxon>Thalassovita</taxon>
    </lineage>
</organism>
<protein>
    <recommendedName>
        <fullName evidence="6">Porin</fullName>
    </recommendedName>
</protein>
<accession>A0A0P1GJ99</accession>
<dbReference type="RefSeq" id="WP_058245238.1">
    <property type="nucleotide sequence ID" value="NZ_CYSB01000035.1"/>
</dbReference>
<dbReference type="Proteomes" id="UP000051086">
    <property type="component" value="Unassembled WGS sequence"/>
</dbReference>
<name>A0A0P1GJ99_9RHOB</name>
<evidence type="ECO:0008006" key="6">
    <source>
        <dbReference type="Google" id="ProtNLM"/>
    </source>
</evidence>
<evidence type="ECO:0000313" key="5">
    <source>
        <dbReference type="Proteomes" id="UP000051887"/>
    </source>
</evidence>
<dbReference type="AlphaFoldDB" id="A0A0P1GJ99"/>
<keyword evidence="1" id="KW-0732">Signal</keyword>
<reference evidence="3 5" key="2">
    <citation type="submission" date="2015-09" db="EMBL/GenBank/DDBJ databases">
        <authorList>
            <consortium name="Swine Surveillance"/>
        </authorList>
    </citation>
    <scope>NUCLEOTIDE SEQUENCE [LARGE SCALE GENOMIC DNA]</scope>
    <source>
        <strain evidence="3 5">5120</strain>
    </source>
</reference>
<evidence type="ECO:0000313" key="3">
    <source>
        <dbReference type="EMBL" id="CUH74110.1"/>
    </source>
</evidence>
<sequence length="306" mass="34120">MTMKPTLTAVAAIATLTAGAAQAELSFGGFAQTESFNGYCPCIGDWENIYNDLRGEVSATYQFDRVTIGAGLKFETELGEDDFEFEPEENLFFLLNSGAVTLTYGSFYGAGNMLSEDYFLMDDTTEDHDKTLRVDLEQDGLHIALSVPLDDTEEWELGVATQAFGHFFRLGYEADSQDLGVIIGRDMGRWGYHLTTLQDLDDNGWGDDQIGATLLVDLTDDLRVAGNVNYATENLELMHYSLAAWYQLSDDKGSLGPVTLYAEYNKDLDWDEQYFSVGIDIAFGNQAPAAYERRERKEFVSGFGFY</sequence>
<dbReference type="EMBL" id="CYSC01000044">
    <property type="protein sequence ID" value="CUH74110.1"/>
    <property type="molecule type" value="Genomic_DNA"/>
</dbReference>
<evidence type="ECO:0000313" key="2">
    <source>
        <dbReference type="EMBL" id="CUH68640.1"/>
    </source>
</evidence>